<keyword evidence="1 3" id="KW-0808">Transferase</keyword>
<dbReference type="GO" id="GO:0008168">
    <property type="term" value="F:methyltransferase activity"/>
    <property type="evidence" value="ECO:0007669"/>
    <property type="project" value="UniProtKB-KW"/>
</dbReference>
<keyword evidence="3" id="KW-0489">Methyltransferase</keyword>
<evidence type="ECO:0000313" key="4">
    <source>
        <dbReference type="Proteomes" id="UP000199387"/>
    </source>
</evidence>
<name>A0A1G6RR98_9BACL</name>
<dbReference type="InterPro" id="IPR029063">
    <property type="entry name" value="SAM-dependent_MTases_sf"/>
</dbReference>
<dbReference type="AlphaFoldDB" id="A0A1G6RR98"/>
<evidence type="ECO:0000259" key="2">
    <source>
        <dbReference type="Pfam" id="PF13649"/>
    </source>
</evidence>
<proteinExistence type="predicted"/>
<dbReference type="CDD" id="cd02440">
    <property type="entry name" value="AdoMet_MTases"/>
    <property type="match status" value="1"/>
</dbReference>
<dbReference type="InterPro" id="IPR041698">
    <property type="entry name" value="Methyltransf_25"/>
</dbReference>
<dbReference type="EMBL" id="FMZA01000030">
    <property type="protein sequence ID" value="SDD06941.1"/>
    <property type="molecule type" value="Genomic_DNA"/>
</dbReference>
<dbReference type="Gene3D" id="3.40.50.150">
    <property type="entry name" value="Vaccinia Virus protein VP39"/>
    <property type="match status" value="1"/>
</dbReference>
<dbReference type="Proteomes" id="UP000199387">
    <property type="component" value="Unassembled WGS sequence"/>
</dbReference>
<keyword evidence="4" id="KW-1185">Reference proteome</keyword>
<feature type="domain" description="Methyltransferase" evidence="2">
    <location>
        <begin position="38"/>
        <end position="135"/>
    </location>
</feature>
<organism evidence="3 4">
    <name type="scientific">Melghirimyces thermohalophilus</name>
    <dbReference type="NCBI Taxonomy" id="1236220"/>
    <lineage>
        <taxon>Bacteria</taxon>
        <taxon>Bacillati</taxon>
        <taxon>Bacillota</taxon>
        <taxon>Bacilli</taxon>
        <taxon>Bacillales</taxon>
        <taxon>Thermoactinomycetaceae</taxon>
        <taxon>Melghirimyces</taxon>
    </lineage>
</organism>
<gene>
    <name evidence="3" type="ORF">SAMN04488112_13014</name>
</gene>
<sequence>MMDDHMYRWPQYYDWTSDGLDGDVTYYAHLAMESGGPVLELGCGTGRCSLGMARHGIEVVGVDRQPEMIQTAQKKAEAMGLDRQCQWVCGDMTQLQLGRRFPLVVIPYRSFLHLLRVKDQLDTLRTIRDHLTEDGLLAFNLFVPDLAQMVEEDERLVNRGQFPIPGTREVVEVHDYMEYDHFYQQASVIRYYERFSAEGVSLERLRTSFAMRYIFPTELFHLLDRAGFHVVKRYGGFRGEPFGPGSEELVVEAKPAHEGRAGEPAPDG</sequence>
<evidence type="ECO:0000256" key="1">
    <source>
        <dbReference type="ARBA" id="ARBA00022679"/>
    </source>
</evidence>
<accession>A0A1G6RR98</accession>
<dbReference type="Pfam" id="PF13649">
    <property type="entry name" value="Methyltransf_25"/>
    <property type="match status" value="1"/>
</dbReference>
<dbReference type="PANTHER" id="PTHR43861">
    <property type="entry name" value="TRANS-ACONITATE 2-METHYLTRANSFERASE-RELATED"/>
    <property type="match status" value="1"/>
</dbReference>
<protein>
    <submittedName>
        <fullName evidence="3">Methyltransferase domain-containing protein</fullName>
    </submittedName>
</protein>
<evidence type="ECO:0000313" key="3">
    <source>
        <dbReference type="EMBL" id="SDD06941.1"/>
    </source>
</evidence>
<reference evidence="3 4" key="1">
    <citation type="submission" date="2016-10" db="EMBL/GenBank/DDBJ databases">
        <authorList>
            <person name="de Groot N.N."/>
        </authorList>
    </citation>
    <scope>NUCLEOTIDE SEQUENCE [LARGE SCALE GENOMIC DNA]</scope>
    <source>
        <strain evidence="3 4">DSM 45514</strain>
    </source>
</reference>
<dbReference type="GO" id="GO:0032259">
    <property type="term" value="P:methylation"/>
    <property type="evidence" value="ECO:0007669"/>
    <property type="project" value="UniProtKB-KW"/>
</dbReference>
<dbReference type="STRING" id="1236220.SAMN04488112_13014"/>
<dbReference type="SUPFAM" id="SSF53335">
    <property type="entry name" value="S-adenosyl-L-methionine-dependent methyltransferases"/>
    <property type="match status" value="1"/>
</dbReference>